<evidence type="ECO:0008006" key="4">
    <source>
        <dbReference type="Google" id="ProtNLM"/>
    </source>
</evidence>
<keyword evidence="1" id="KW-0732">Signal</keyword>
<name>A0A6N8DPN7_RHOAC</name>
<dbReference type="Proteomes" id="UP000439113">
    <property type="component" value="Unassembled WGS sequence"/>
</dbReference>
<reference evidence="2 3" key="1">
    <citation type="submission" date="2019-11" db="EMBL/GenBank/DDBJ databases">
        <title>Whole-genome sequence of a Rhodoblastus acidophilus DSM 142.</title>
        <authorList>
            <person name="Kyndt J.A."/>
            <person name="Meyer T.E."/>
        </authorList>
    </citation>
    <scope>NUCLEOTIDE SEQUENCE [LARGE SCALE GENOMIC DNA]</scope>
    <source>
        <strain evidence="2 3">DSM 142</strain>
    </source>
</reference>
<dbReference type="RefSeq" id="WP_155446963.1">
    <property type="nucleotide sequence ID" value="NZ_JAOQNR010000007.1"/>
</dbReference>
<evidence type="ECO:0000313" key="3">
    <source>
        <dbReference type="Proteomes" id="UP000439113"/>
    </source>
</evidence>
<dbReference type="AlphaFoldDB" id="A0A6N8DPN7"/>
<gene>
    <name evidence="2" type="ORF">GJ654_14860</name>
</gene>
<feature type="chain" id="PRO_5026831587" description="DUF2946 domain-containing protein" evidence="1">
    <location>
        <begin position="28"/>
        <end position="111"/>
    </location>
</feature>
<organism evidence="2 3">
    <name type="scientific">Rhodoblastus acidophilus</name>
    <name type="common">Rhodopseudomonas acidophila</name>
    <dbReference type="NCBI Taxonomy" id="1074"/>
    <lineage>
        <taxon>Bacteria</taxon>
        <taxon>Pseudomonadati</taxon>
        <taxon>Pseudomonadota</taxon>
        <taxon>Alphaproteobacteria</taxon>
        <taxon>Hyphomicrobiales</taxon>
        <taxon>Rhodoblastaceae</taxon>
        <taxon>Rhodoblastus</taxon>
    </lineage>
</organism>
<dbReference type="EMBL" id="WNKS01000015">
    <property type="protein sequence ID" value="MTV32268.1"/>
    <property type="molecule type" value="Genomic_DNA"/>
</dbReference>
<evidence type="ECO:0000256" key="1">
    <source>
        <dbReference type="SAM" id="SignalP"/>
    </source>
</evidence>
<proteinExistence type="predicted"/>
<comment type="caution">
    <text evidence="2">The sequence shown here is derived from an EMBL/GenBank/DDBJ whole genome shotgun (WGS) entry which is preliminary data.</text>
</comment>
<feature type="signal peptide" evidence="1">
    <location>
        <begin position="1"/>
        <end position="27"/>
    </location>
</feature>
<accession>A0A6N8DPN7</accession>
<sequence>MANWLRLIVSVLALVGLLAAGAGGAVAKNAHQCCPETASMTMDDHAAGGGDHHRALPDCCVFGACAVLPPAPPPTASLAAPAVFAEARAAVLDDAGPPSRSPSPDLRPPIA</sequence>
<dbReference type="InterPro" id="IPR021333">
    <property type="entry name" value="DUF2946"/>
</dbReference>
<dbReference type="Pfam" id="PF11162">
    <property type="entry name" value="DUF2946"/>
    <property type="match status" value="1"/>
</dbReference>
<protein>
    <recommendedName>
        <fullName evidence="4">DUF2946 domain-containing protein</fullName>
    </recommendedName>
</protein>
<evidence type="ECO:0000313" key="2">
    <source>
        <dbReference type="EMBL" id="MTV32268.1"/>
    </source>
</evidence>